<dbReference type="Proteomes" id="UP000198238">
    <property type="component" value="Chromosome"/>
</dbReference>
<evidence type="ECO:0008006" key="4">
    <source>
        <dbReference type="Google" id="ProtNLM"/>
    </source>
</evidence>
<dbReference type="PROSITE" id="PS51257">
    <property type="entry name" value="PROKAR_LIPOPROTEIN"/>
    <property type="match status" value="1"/>
</dbReference>
<organism evidence="2 3">
    <name type="scientific">Neisseria chenwenguii</name>
    <dbReference type="NCBI Taxonomy" id="1853278"/>
    <lineage>
        <taxon>Bacteria</taxon>
        <taxon>Pseudomonadati</taxon>
        <taxon>Pseudomonadota</taxon>
        <taxon>Betaproteobacteria</taxon>
        <taxon>Neisseriales</taxon>
        <taxon>Neisseriaceae</taxon>
        <taxon>Neisseria</taxon>
    </lineage>
</organism>
<keyword evidence="1" id="KW-0732">Signal</keyword>
<dbReference type="RefSeq" id="WP_089036816.1">
    <property type="nucleotide sequence ID" value="NZ_CP022278.1"/>
</dbReference>
<sequence>MKKMMALLFAFAVVGCATHKTMVPISGSKADGIVKMAYEYTPYESPIVNQDASRLQAAKRCQAWGFSEAEAFSAGSKQCVLNYGFGCEKYRVVTEYQCTGQRTSHTTVSQAGYHVQNQSQPMQQIIINIPNPAVTKTETAVQPINRH</sequence>
<dbReference type="InterPro" id="IPR025731">
    <property type="entry name" value="YecR-like"/>
</dbReference>
<dbReference type="AlphaFoldDB" id="A0A220S3S2"/>
<evidence type="ECO:0000313" key="3">
    <source>
        <dbReference type="Proteomes" id="UP000198238"/>
    </source>
</evidence>
<feature type="chain" id="PRO_5012126325" description="Lipoprotein" evidence="1">
    <location>
        <begin position="20"/>
        <end position="147"/>
    </location>
</feature>
<evidence type="ECO:0000256" key="1">
    <source>
        <dbReference type="SAM" id="SignalP"/>
    </source>
</evidence>
<protein>
    <recommendedName>
        <fullName evidence="4">Lipoprotein</fullName>
    </recommendedName>
</protein>
<dbReference type="EMBL" id="CP022278">
    <property type="protein sequence ID" value="ASK28124.1"/>
    <property type="molecule type" value="Genomic_DNA"/>
</dbReference>
<name>A0A220S3S2_9NEIS</name>
<dbReference type="KEGG" id="nei:BG910_10635"/>
<keyword evidence="3" id="KW-1185">Reference proteome</keyword>
<gene>
    <name evidence="2" type="ORF">BG910_10635</name>
</gene>
<evidence type="ECO:0000313" key="2">
    <source>
        <dbReference type="EMBL" id="ASK28124.1"/>
    </source>
</evidence>
<reference evidence="2 3" key="1">
    <citation type="submission" date="2017-06" db="EMBL/GenBank/DDBJ databases">
        <title>Neisseria chenwenguii sp. nov., isolated from the intestinal contents of Tibetan Plateau Pika in Yushu, Qinghai Province, China.</title>
        <authorList>
            <person name="Zhang G."/>
        </authorList>
    </citation>
    <scope>NUCLEOTIDE SEQUENCE [LARGE SCALE GENOMIC DNA]</scope>
    <source>
        <strain evidence="2 3">10023</strain>
    </source>
</reference>
<proteinExistence type="predicted"/>
<dbReference type="Pfam" id="PF13992">
    <property type="entry name" value="YecR"/>
    <property type="match status" value="1"/>
</dbReference>
<feature type="signal peptide" evidence="1">
    <location>
        <begin position="1"/>
        <end position="19"/>
    </location>
</feature>
<accession>A0A220S3S2</accession>